<feature type="compositionally biased region" description="Basic and acidic residues" evidence="1">
    <location>
        <begin position="1"/>
        <end position="11"/>
    </location>
</feature>
<gene>
    <name evidence="2" type="ORF">C8E89_15013</name>
</gene>
<protein>
    <submittedName>
        <fullName evidence="2">Uncharacterized protein</fullName>
    </submittedName>
</protein>
<dbReference type="AlphaFoldDB" id="A0A318H157"/>
<proteinExistence type="predicted"/>
<dbReference type="EMBL" id="QJJU01000050">
    <property type="protein sequence ID" value="PXW96903.1"/>
    <property type="molecule type" value="Genomic_DNA"/>
</dbReference>
<evidence type="ECO:0000313" key="2">
    <source>
        <dbReference type="EMBL" id="PXW96903.1"/>
    </source>
</evidence>
<dbReference type="Proteomes" id="UP000247781">
    <property type="component" value="Unassembled WGS sequence"/>
</dbReference>
<keyword evidence="3" id="KW-1185">Reference proteome</keyword>
<evidence type="ECO:0000313" key="3">
    <source>
        <dbReference type="Proteomes" id="UP000247781"/>
    </source>
</evidence>
<sequence length="87" mass="9730">MAASESHRRIDPSISVNKNVTTPTAGFNDPRQPERWVGALRLVEEIFLTRAPEVAELPLIVRLTSRLAARSAAVSRMIGTVVLRYRF</sequence>
<comment type="caution">
    <text evidence="2">The sequence shown here is derived from an EMBL/GenBank/DDBJ whole genome shotgun (WGS) entry which is preliminary data.</text>
</comment>
<accession>A0A318H157</accession>
<evidence type="ECO:0000256" key="1">
    <source>
        <dbReference type="SAM" id="MobiDB-lite"/>
    </source>
</evidence>
<reference evidence="2 3" key="2">
    <citation type="submission" date="2018-06" db="EMBL/GenBank/DDBJ databases">
        <title>Sequencing of bacterial isolates from soil warming experiment in Harvard Forest, Massachusetts, USA.</title>
        <authorList>
            <person name="Deangelis K.PhD."/>
        </authorList>
    </citation>
    <scope>NUCLEOTIDE SEQUENCE [LARGE SCALE GENOMIC DNA]</scope>
    <source>
        <strain evidence="2 3">GAS496</strain>
    </source>
</reference>
<feature type="compositionally biased region" description="Polar residues" evidence="1">
    <location>
        <begin position="14"/>
        <end position="25"/>
    </location>
</feature>
<feature type="region of interest" description="Disordered" evidence="1">
    <location>
        <begin position="1"/>
        <end position="30"/>
    </location>
</feature>
<organism evidence="2 3">
    <name type="scientific">Mycolicibacterium moriokaense</name>
    <dbReference type="NCBI Taxonomy" id="39691"/>
    <lineage>
        <taxon>Bacteria</taxon>
        <taxon>Bacillati</taxon>
        <taxon>Actinomycetota</taxon>
        <taxon>Actinomycetes</taxon>
        <taxon>Mycobacteriales</taxon>
        <taxon>Mycobacteriaceae</taxon>
        <taxon>Mycolicibacterium</taxon>
    </lineage>
</organism>
<name>A0A318H157_9MYCO</name>
<reference evidence="3" key="1">
    <citation type="submission" date="2018-05" db="EMBL/GenBank/DDBJ databases">
        <authorList>
            <person name="Deangelis K."/>
            <person name="Huntemann M."/>
            <person name="Clum A."/>
            <person name="Pillay M."/>
            <person name="Palaniappan K."/>
            <person name="Varghese N."/>
            <person name="Mikhailova N."/>
            <person name="Stamatis D."/>
            <person name="Reddy T."/>
            <person name="Daum C."/>
            <person name="Shapiro N."/>
            <person name="Ivanova N."/>
            <person name="Kyrpides N."/>
            <person name="Woyke T."/>
        </authorList>
    </citation>
    <scope>NUCLEOTIDE SEQUENCE [LARGE SCALE GENOMIC DNA]</scope>
    <source>
        <strain evidence="3">GAS496</strain>
    </source>
</reference>